<evidence type="ECO:0008006" key="5">
    <source>
        <dbReference type="Google" id="ProtNLM"/>
    </source>
</evidence>
<feature type="coiled-coil region" evidence="1">
    <location>
        <begin position="36"/>
        <end position="106"/>
    </location>
</feature>
<gene>
    <name evidence="3" type="ORF">J2TS6_11140</name>
</gene>
<feature type="region of interest" description="Disordered" evidence="2">
    <location>
        <begin position="112"/>
        <end position="150"/>
    </location>
</feature>
<reference evidence="3" key="1">
    <citation type="submission" date="2021-03" db="EMBL/GenBank/DDBJ databases">
        <title>Antimicrobial resistance genes in bacteria isolated from Japanese honey, and their potential for conferring macrolide and lincosamide resistance in the American foulbrood pathogen Paenibacillus larvae.</title>
        <authorList>
            <person name="Okamoto M."/>
            <person name="Kumagai M."/>
            <person name="Kanamori H."/>
            <person name="Takamatsu D."/>
        </authorList>
    </citation>
    <scope>NUCLEOTIDE SEQUENCE</scope>
    <source>
        <strain evidence="3">J2TS6</strain>
    </source>
</reference>
<comment type="caution">
    <text evidence="3">The sequence shown here is derived from an EMBL/GenBank/DDBJ whole genome shotgun (WGS) entry which is preliminary data.</text>
</comment>
<evidence type="ECO:0000313" key="4">
    <source>
        <dbReference type="Proteomes" id="UP000679779"/>
    </source>
</evidence>
<evidence type="ECO:0000313" key="3">
    <source>
        <dbReference type="EMBL" id="GIO29973.1"/>
    </source>
</evidence>
<sequence length="193" mass="21597">MEPWMIVVILGAAAIVYALMLPKRQVNKTADKEQMVREVEATLEQYMADIERENEELVELIGQMKQDMTSRQLAQQEQLAEMRQRLVQLEQQHTQAETRLSEVEQGNRLAASASALGTQQETAAAAQESGQSAANDTETGQEEAKQPSIRDRYPELFELHAQGKSMEAIAKFTGLQKGEVQLILQLAKREGSL</sequence>
<keyword evidence="1" id="KW-0175">Coiled coil</keyword>
<dbReference type="RefSeq" id="WP_236575321.1">
    <property type="nucleotide sequence ID" value="NZ_BORQ01000001.1"/>
</dbReference>
<dbReference type="EMBL" id="BORQ01000001">
    <property type="protein sequence ID" value="GIO29973.1"/>
    <property type="molecule type" value="Genomic_DNA"/>
</dbReference>
<evidence type="ECO:0000256" key="1">
    <source>
        <dbReference type="SAM" id="Coils"/>
    </source>
</evidence>
<dbReference type="AlphaFoldDB" id="A0A919XGI5"/>
<name>A0A919XGI5_9BACL</name>
<dbReference type="Pfam" id="PF19610">
    <property type="entry name" value="DUF6115"/>
    <property type="match status" value="1"/>
</dbReference>
<organism evidence="3 4">
    <name type="scientific">Paenibacillus albilobatus</name>
    <dbReference type="NCBI Taxonomy" id="2716884"/>
    <lineage>
        <taxon>Bacteria</taxon>
        <taxon>Bacillati</taxon>
        <taxon>Bacillota</taxon>
        <taxon>Bacilli</taxon>
        <taxon>Bacillales</taxon>
        <taxon>Paenibacillaceae</taxon>
        <taxon>Paenibacillus</taxon>
    </lineage>
</organism>
<dbReference type="Proteomes" id="UP000679779">
    <property type="component" value="Unassembled WGS sequence"/>
</dbReference>
<accession>A0A919XGI5</accession>
<feature type="compositionally biased region" description="Low complexity" evidence="2">
    <location>
        <begin position="117"/>
        <end position="134"/>
    </location>
</feature>
<evidence type="ECO:0000256" key="2">
    <source>
        <dbReference type="SAM" id="MobiDB-lite"/>
    </source>
</evidence>
<keyword evidence="4" id="KW-1185">Reference proteome</keyword>
<proteinExistence type="predicted"/>
<dbReference type="InterPro" id="IPR046118">
    <property type="entry name" value="DUF6115"/>
</dbReference>
<protein>
    <recommendedName>
        <fullName evidence="5">DUF2802 domain-containing protein</fullName>
    </recommendedName>
</protein>